<organism evidence="1 2">
    <name type="scientific">Algoriphagus aquimarinus</name>
    <dbReference type="NCBI Taxonomy" id="237018"/>
    <lineage>
        <taxon>Bacteria</taxon>
        <taxon>Pseudomonadati</taxon>
        <taxon>Bacteroidota</taxon>
        <taxon>Cytophagia</taxon>
        <taxon>Cytophagales</taxon>
        <taxon>Cyclobacteriaceae</taxon>
        <taxon>Algoriphagus</taxon>
    </lineage>
</organism>
<accession>A0A5C7ACU2</accession>
<name>A0A5C7ACU2_9BACT</name>
<dbReference type="Proteomes" id="UP000321935">
    <property type="component" value="Unassembled WGS sequence"/>
</dbReference>
<protein>
    <submittedName>
        <fullName evidence="1">Uncharacterized protein</fullName>
    </submittedName>
</protein>
<proteinExistence type="predicted"/>
<gene>
    <name evidence="1" type="ORF">ESV85_16695</name>
</gene>
<evidence type="ECO:0000313" key="2">
    <source>
        <dbReference type="Proteomes" id="UP000321935"/>
    </source>
</evidence>
<reference evidence="1 2" key="1">
    <citation type="submission" date="2019-08" db="EMBL/GenBank/DDBJ databases">
        <title>Genomes sequence of Algoriphagus aquimarinus ACAM450.</title>
        <authorList>
            <person name="Bowman J.P."/>
        </authorList>
    </citation>
    <scope>NUCLEOTIDE SEQUENCE [LARGE SCALE GENOMIC DNA]</scope>
    <source>
        <strain evidence="1 2">ACAM 450</strain>
    </source>
</reference>
<dbReference type="RefSeq" id="WP_146919598.1">
    <property type="nucleotide sequence ID" value="NZ_VORW01000015.1"/>
</dbReference>
<comment type="caution">
    <text evidence="1">The sequence shown here is derived from an EMBL/GenBank/DDBJ whole genome shotgun (WGS) entry which is preliminary data.</text>
</comment>
<dbReference type="AlphaFoldDB" id="A0A5C7ACU2"/>
<sequence>MPLIVIPNTTASSSRVRDGASLMRIIIFSLATADELFPELFTERFKTLINIPSVLNYGSGRPASFI</sequence>
<evidence type="ECO:0000313" key="1">
    <source>
        <dbReference type="EMBL" id="TXE06418.1"/>
    </source>
</evidence>
<dbReference type="EMBL" id="VORW01000015">
    <property type="protein sequence ID" value="TXE06418.1"/>
    <property type="molecule type" value="Genomic_DNA"/>
</dbReference>